<dbReference type="InterPro" id="IPR007922">
    <property type="entry name" value="DciA-like"/>
</dbReference>
<proteinExistence type="predicted"/>
<dbReference type="OrthoDB" id="5767011at2"/>
<dbReference type="AlphaFoldDB" id="A0A510X7E1"/>
<name>A0A510X7E1_9GAMM</name>
<reference evidence="1 2" key="1">
    <citation type="submission" date="2019-07" db="EMBL/GenBank/DDBJ databases">
        <title>Whole genome shotgun sequence of Halomonas pacifica NBRC 102220.</title>
        <authorList>
            <person name="Hosoyama A."/>
            <person name="Uohara A."/>
            <person name="Ohji S."/>
            <person name="Ichikawa N."/>
        </authorList>
    </citation>
    <scope>NUCLEOTIDE SEQUENCE [LARGE SCALE GENOMIC DNA]</scope>
    <source>
        <strain evidence="1 2">NBRC 102220</strain>
    </source>
</reference>
<dbReference type="Pfam" id="PF05258">
    <property type="entry name" value="DciA"/>
    <property type="match status" value="1"/>
</dbReference>
<dbReference type="Proteomes" id="UP000321275">
    <property type="component" value="Unassembled WGS sequence"/>
</dbReference>
<protein>
    <recommendedName>
        <fullName evidence="3">DUF721 domain-containing protein</fullName>
    </recommendedName>
</protein>
<organism evidence="1 2">
    <name type="scientific">Bisbaumannia pacifica</name>
    <dbReference type="NCBI Taxonomy" id="77098"/>
    <lineage>
        <taxon>Bacteria</taxon>
        <taxon>Pseudomonadati</taxon>
        <taxon>Pseudomonadota</taxon>
        <taxon>Gammaproteobacteria</taxon>
        <taxon>Oceanospirillales</taxon>
        <taxon>Halomonadaceae</taxon>
        <taxon>Bisbaumannia</taxon>
    </lineage>
</organism>
<dbReference type="EMBL" id="BJUK01000015">
    <property type="protein sequence ID" value="GEK47356.1"/>
    <property type="molecule type" value="Genomic_DNA"/>
</dbReference>
<gene>
    <name evidence="1" type="ORF">HPA02_16390</name>
</gene>
<evidence type="ECO:0008006" key="3">
    <source>
        <dbReference type="Google" id="ProtNLM"/>
    </source>
</evidence>
<sequence>MSIKVKRFRAQPVTRLLGGRGELGGLMRMASLLERAQTTLREALPEELREHLYVGGYRDGRLTLITDRAAWLTRLRYEQPRLLTLLRGLPEFAALQRLDLKVRPVRPPKPLPRQERHLPAGAAAELANCAREIDDPRLRGALERLASHGAKTPDDDGD</sequence>
<accession>A0A510X7E1</accession>
<evidence type="ECO:0000313" key="1">
    <source>
        <dbReference type="EMBL" id="GEK47356.1"/>
    </source>
</evidence>
<keyword evidence="2" id="KW-1185">Reference proteome</keyword>
<dbReference type="RefSeq" id="WP_146802700.1">
    <property type="nucleotide sequence ID" value="NZ_BJUK01000015.1"/>
</dbReference>
<evidence type="ECO:0000313" key="2">
    <source>
        <dbReference type="Proteomes" id="UP000321275"/>
    </source>
</evidence>
<comment type="caution">
    <text evidence="1">The sequence shown here is derived from an EMBL/GenBank/DDBJ whole genome shotgun (WGS) entry which is preliminary data.</text>
</comment>